<dbReference type="InterPro" id="IPR009012">
    <property type="entry name" value="GrpE_head"/>
</dbReference>
<dbReference type="SUPFAM" id="SSF51064">
    <property type="entry name" value="Head domain of nucleotide exchange factor GrpE"/>
    <property type="match status" value="1"/>
</dbReference>
<feature type="compositionally biased region" description="Low complexity" evidence="5">
    <location>
        <begin position="12"/>
        <end position="42"/>
    </location>
</feature>
<dbReference type="CDD" id="cd00446">
    <property type="entry name" value="GrpE"/>
    <property type="match status" value="1"/>
</dbReference>
<dbReference type="GO" id="GO:0005737">
    <property type="term" value="C:cytoplasm"/>
    <property type="evidence" value="ECO:0007669"/>
    <property type="project" value="UniProtKB-SubCell"/>
</dbReference>
<dbReference type="GO" id="GO:0051082">
    <property type="term" value="F:unfolded protein binding"/>
    <property type="evidence" value="ECO:0007669"/>
    <property type="project" value="TreeGrafter"/>
</dbReference>
<comment type="subcellular location">
    <subcellularLocation>
        <location evidence="3">Cytoplasm</location>
    </subcellularLocation>
</comment>
<dbReference type="HAMAP" id="MF_01151">
    <property type="entry name" value="GrpE"/>
    <property type="match status" value="1"/>
</dbReference>
<dbReference type="Pfam" id="PF01025">
    <property type="entry name" value="GrpE"/>
    <property type="match status" value="1"/>
</dbReference>
<evidence type="ECO:0000256" key="4">
    <source>
        <dbReference type="RuleBase" id="RU004478"/>
    </source>
</evidence>
<protein>
    <recommendedName>
        <fullName evidence="3">Protein GrpE</fullName>
    </recommendedName>
    <alternativeName>
        <fullName evidence="3">HSP-70 cofactor</fullName>
    </alternativeName>
</protein>
<comment type="function">
    <text evidence="3">Participates actively in the response to hyperosmotic and heat shock by preventing the aggregation of stress-denatured proteins, in association with DnaK and GrpE. It is the nucleotide exchange factor for DnaK and may function as a thermosensor. Unfolded proteins bind initially to DnaJ; upon interaction with the DnaJ-bound protein, DnaK hydrolyzes its bound ATP, resulting in the formation of a stable complex. GrpE releases ADP from DnaK; ATP binding to DnaK triggers the release of the substrate protein, thus completing the reaction cycle. Several rounds of ATP-dependent interactions between DnaJ, DnaK and GrpE are required for fully efficient folding.</text>
</comment>
<dbReference type="GO" id="GO:0006457">
    <property type="term" value="P:protein folding"/>
    <property type="evidence" value="ECO:0007669"/>
    <property type="project" value="InterPro"/>
</dbReference>
<evidence type="ECO:0000256" key="2">
    <source>
        <dbReference type="ARBA" id="ARBA00023186"/>
    </source>
</evidence>
<evidence type="ECO:0000256" key="1">
    <source>
        <dbReference type="ARBA" id="ARBA00009054"/>
    </source>
</evidence>
<evidence type="ECO:0000313" key="7">
    <source>
        <dbReference type="Proteomes" id="UP000787625"/>
    </source>
</evidence>
<evidence type="ECO:0000256" key="3">
    <source>
        <dbReference type="HAMAP-Rule" id="MF_01151"/>
    </source>
</evidence>
<dbReference type="InterPro" id="IPR013805">
    <property type="entry name" value="GrpE_CC"/>
</dbReference>
<feature type="region of interest" description="Disordered" evidence="5">
    <location>
        <begin position="1"/>
        <end position="50"/>
    </location>
</feature>
<dbReference type="GO" id="GO:0051087">
    <property type="term" value="F:protein-folding chaperone binding"/>
    <property type="evidence" value="ECO:0007669"/>
    <property type="project" value="InterPro"/>
</dbReference>
<dbReference type="Gene3D" id="3.90.20.20">
    <property type="match status" value="1"/>
</dbReference>
<reference evidence="6" key="2">
    <citation type="submission" date="2021-04" db="EMBL/GenBank/DDBJ databases">
        <authorList>
            <person name="Gilroy R."/>
        </authorList>
    </citation>
    <scope>NUCLEOTIDE SEQUENCE</scope>
    <source>
        <strain evidence="6">MalCec1-1739</strain>
    </source>
</reference>
<accession>A0A9D2UIT6</accession>
<dbReference type="SUPFAM" id="SSF58014">
    <property type="entry name" value="Coiled-coil domain of nucleotide exchange factor GrpE"/>
    <property type="match status" value="1"/>
</dbReference>
<reference evidence="6" key="1">
    <citation type="journal article" date="2021" name="PeerJ">
        <title>Extensive microbial diversity within the chicken gut microbiome revealed by metagenomics and culture.</title>
        <authorList>
            <person name="Gilroy R."/>
            <person name="Ravi A."/>
            <person name="Getino M."/>
            <person name="Pursley I."/>
            <person name="Horton D.L."/>
            <person name="Alikhan N.F."/>
            <person name="Baker D."/>
            <person name="Gharbi K."/>
            <person name="Hall N."/>
            <person name="Watson M."/>
            <person name="Adriaenssens E.M."/>
            <person name="Foster-Nyarko E."/>
            <person name="Jarju S."/>
            <person name="Secka A."/>
            <person name="Antonio M."/>
            <person name="Oren A."/>
            <person name="Chaudhuri R.R."/>
            <person name="La Ragione R."/>
            <person name="Hildebrand F."/>
            <person name="Pallen M.J."/>
        </authorList>
    </citation>
    <scope>NUCLEOTIDE SEQUENCE</scope>
    <source>
        <strain evidence="6">MalCec1-1739</strain>
    </source>
</reference>
<dbReference type="Proteomes" id="UP000787625">
    <property type="component" value="Unassembled WGS sequence"/>
</dbReference>
<comment type="caution">
    <text evidence="6">The sequence shown here is derived from an EMBL/GenBank/DDBJ whole genome shotgun (WGS) entry which is preliminary data.</text>
</comment>
<dbReference type="AlphaFoldDB" id="A0A9D2UIT6"/>
<comment type="subunit">
    <text evidence="3">Homodimer.</text>
</comment>
<keyword evidence="2 3" id="KW-0143">Chaperone</keyword>
<evidence type="ECO:0000256" key="5">
    <source>
        <dbReference type="SAM" id="MobiDB-lite"/>
    </source>
</evidence>
<dbReference type="EMBL" id="DWUP01000108">
    <property type="protein sequence ID" value="HJD53096.1"/>
    <property type="molecule type" value="Genomic_DNA"/>
</dbReference>
<comment type="similarity">
    <text evidence="1 3 4">Belongs to the GrpE family.</text>
</comment>
<dbReference type="Gene3D" id="2.30.22.10">
    <property type="entry name" value="Head domain of nucleotide exchange factor GrpE"/>
    <property type="match status" value="1"/>
</dbReference>
<dbReference type="GO" id="GO:0042803">
    <property type="term" value="F:protein homodimerization activity"/>
    <property type="evidence" value="ECO:0007669"/>
    <property type="project" value="InterPro"/>
</dbReference>
<dbReference type="PANTHER" id="PTHR21237:SF23">
    <property type="entry name" value="GRPE PROTEIN HOMOLOG, MITOCHONDRIAL"/>
    <property type="match status" value="1"/>
</dbReference>
<name>A0A9D2UIT6_9BACT</name>
<evidence type="ECO:0000313" key="6">
    <source>
        <dbReference type="EMBL" id="HJD53096.1"/>
    </source>
</evidence>
<keyword evidence="3" id="KW-0346">Stress response</keyword>
<keyword evidence="3" id="KW-0963">Cytoplasm</keyword>
<dbReference type="InterPro" id="IPR000740">
    <property type="entry name" value="GrpE"/>
</dbReference>
<dbReference type="PRINTS" id="PR00773">
    <property type="entry name" value="GRPEPROTEIN"/>
</dbReference>
<organism evidence="6 7">
    <name type="scientific">Candidatus Avibacteroides avistercoris</name>
    <dbReference type="NCBI Taxonomy" id="2840690"/>
    <lineage>
        <taxon>Bacteria</taxon>
        <taxon>Pseudomonadati</taxon>
        <taxon>Bacteroidota</taxon>
        <taxon>Bacteroidia</taxon>
        <taxon>Bacteroidales</taxon>
        <taxon>Bacteroidaceae</taxon>
        <taxon>Bacteroidaceae incertae sedis</taxon>
        <taxon>Candidatus Avibacteroides</taxon>
    </lineage>
</organism>
<dbReference type="PANTHER" id="PTHR21237">
    <property type="entry name" value="GRPE PROTEIN"/>
    <property type="match status" value="1"/>
</dbReference>
<proteinExistence type="inferred from homology"/>
<sequence>MDSKKKQEEEAQANAAEELNEASSEAAQAAEGDETGQAAGEAAGEDDDVKARLDEALRQIDELKDKYLRLHAEFDNYKKRTVKEKAELIRNGGASTLQTFLPVVDDIERALDAMDKADDIKAVVDGIRLISDKFNQVLNKNGVVPIDTTDAPFDTDYHEAISMVPAETEEQKGKVVACVQTGYKLNDKVLRHAKVVVAQ</sequence>
<dbReference type="GO" id="GO:0000774">
    <property type="term" value="F:adenyl-nucleotide exchange factor activity"/>
    <property type="evidence" value="ECO:0007669"/>
    <property type="project" value="InterPro"/>
</dbReference>
<gene>
    <name evidence="3" type="primary">grpE</name>
    <name evidence="6" type="ORF">IAA93_05175</name>
</gene>